<feature type="transmembrane region" description="Helical" evidence="7">
    <location>
        <begin position="89"/>
        <end position="110"/>
    </location>
</feature>
<comment type="subcellular location">
    <subcellularLocation>
        <location evidence="1 7">Cell membrane</location>
        <topology evidence="1 7">Multi-pass membrane protein</topology>
    </subcellularLocation>
</comment>
<sequence length="309" mass="33286">MTLTASPPSVDGEQRVARRRSRRASVPYLLLVPALVFYAFVVLWPTLQGAGYAFTDWAGRREAPGFVGLDNFTELFSAPAARSALRNTLVIAVSTTIVQTLVGLALALALHSALASRNLLRTMFFAPALLPPVIIGFLWQYILTPTGPLNDALGAVGLGALTQNWLGDPSVALASVIAVIIWQNAGLTMVIYLAGLEGVPPELHEAATMDGAGRWQRLRHVTLPLLVPATTISLSLTLIGSLKLFDQVYVMTGGGPGYATETLSVVMYKEAFVSGRYGYSTAIALVLTMIVFAFALLQLRALRRFEVQR</sequence>
<dbReference type="AlphaFoldDB" id="A0A1H5PDE8"/>
<feature type="transmembrane region" description="Helical" evidence="7">
    <location>
        <begin position="277"/>
        <end position="299"/>
    </location>
</feature>
<keyword evidence="6 7" id="KW-0472">Membrane</keyword>
<evidence type="ECO:0000256" key="5">
    <source>
        <dbReference type="ARBA" id="ARBA00022989"/>
    </source>
</evidence>
<feature type="transmembrane region" description="Helical" evidence="7">
    <location>
        <begin position="171"/>
        <end position="194"/>
    </location>
</feature>
<dbReference type="RefSeq" id="WP_069109906.1">
    <property type="nucleotide sequence ID" value="NZ_FNUC01000004.1"/>
</dbReference>
<gene>
    <name evidence="9" type="ORF">SAMN04488561_4152</name>
</gene>
<dbReference type="STRING" id="561176.SAMN04488561_4152"/>
<keyword evidence="3" id="KW-1003">Cell membrane</keyword>
<evidence type="ECO:0000256" key="4">
    <source>
        <dbReference type="ARBA" id="ARBA00022692"/>
    </source>
</evidence>
<dbReference type="GO" id="GO:0005886">
    <property type="term" value="C:plasma membrane"/>
    <property type="evidence" value="ECO:0007669"/>
    <property type="project" value="UniProtKB-SubCell"/>
</dbReference>
<evidence type="ECO:0000256" key="2">
    <source>
        <dbReference type="ARBA" id="ARBA00022448"/>
    </source>
</evidence>
<evidence type="ECO:0000259" key="8">
    <source>
        <dbReference type="PROSITE" id="PS50928"/>
    </source>
</evidence>
<feature type="transmembrane region" description="Helical" evidence="7">
    <location>
        <begin position="28"/>
        <end position="47"/>
    </location>
</feature>
<dbReference type="EMBL" id="FNUC01000004">
    <property type="protein sequence ID" value="SEF11962.1"/>
    <property type="molecule type" value="Genomic_DNA"/>
</dbReference>
<dbReference type="InterPro" id="IPR035906">
    <property type="entry name" value="MetI-like_sf"/>
</dbReference>
<keyword evidence="4 7" id="KW-0812">Transmembrane</keyword>
<evidence type="ECO:0000256" key="1">
    <source>
        <dbReference type="ARBA" id="ARBA00004651"/>
    </source>
</evidence>
<feature type="domain" description="ABC transmembrane type-1" evidence="8">
    <location>
        <begin position="85"/>
        <end position="298"/>
    </location>
</feature>
<keyword evidence="5 7" id="KW-1133">Transmembrane helix</keyword>
<dbReference type="InterPro" id="IPR000515">
    <property type="entry name" value="MetI-like"/>
</dbReference>
<evidence type="ECO:0000256" key="6">
    <source>
        <dbReference type="ARBA" id="ARBA00023136"/>
    </source>
</evidence>
<reference evidence="10" key="1">
    <citation type="submission" date="2016-10" db="EMBL/GenBank/DDBJ databases">
        <authorList>
            <person name="Varghese N."/>
            <person name="Submissions S."/>
        </authorList>
    </citation>
    <scope>NUCLEOTIDE SEQUENCE [LARGE SCALE GENOMIC DNA]</scope>
    <source>
        <strain evidence="10">DSM 45237</strain>
    </source>
</reference>
<evidence type="ECO:0000313" key="9">
    <source>
        <dbReference type="EMBL" id="SEF11962.1"/>
    </source>
</evidence>
<proteinExistence type="inferred from homology"/>
<keyword evidence="10" id="KW-1185">Reference proteome</keyword>
<organism evidence="9 10">
    <name type="scientific">Jiangella alba</name>
    <dbReference type="NCBI Taxonomy" id="561176"/>
    <lineage>
        <taxon>Bacteria</taxon>
        <taxon>Bacillati</taxon>
        <taxon>Actinomycetota</taxon>
        <taxon>Actinomycetes</taxon>
        <taxon>Jiangellales</taxon>
        <taxon>Jiangellaceae</taxon>
        <taxon>Jiangella</taxon>
    </lineage>
</organism>
<evidence type="ECO:0000256" key="7">
    <source>
        <dbReference type="RuleBase" id="RU363032"/>
    </source>
</evidence>
<dbReference type="SUPFAM" id="SSF161098">
    <property type="entry name" value="MetI-like"/>
    <property type="match status" value="1"/>
</dbReference>
<dbReference type="GO" id="GO:0055085">
    <property type="term" value="P:transmembrane transport"/>
    <property type="evidence" value="ECO:0007669"/>
    <property type="project" value="InterPro"/>
</dbReference>
<evidence type="ECO:0000313" key="10">
    <source>
        <dbReference type="Proteomes" id="UP000181980"/>
    </source>
</evidence>
<name>A0A1H5PDE8_9ACTN</name>
<dbReference type="PANTHER" id="PTHR30193">
    <property type="entry name" value="ABC TRANSPORTER PERMEASE PROTEIN"/>
    <property type="match status" value="1"/>
</dbReference>
<feature type="transmembrane region" description="Helical" evidence="7">
    <location>
        <begin position="223"/>
        <end position="242"/>
    </location>
</feature>
<dbReference type="PROSITE" id="PS50928">
    <property type="entry name" value="ABC_TM1"/>
    <property type="match status" value="1"/>
</dbReference>
<comment type="similarity">
    <text evidence="7">Belongs to the binding-protein-dependent transport system permease family.</text>
</comment>
<evidence type="ECO:0000256" key="3">
    <source>
        <dbReference type="ARBA" id="ARBA00022475"/>
    </source>
</evidence>
<protein>
    <submittedName>
        <fullName evidence="9">Carbohydrate ABC transporter membrane protein 1, CUT1 family</fullName>
    </submittedName>
</protein>
<dbReference type="Gene3D" id="1.10.3720.10">
    <property type="entry name" value="MetI-like"/>
    <property type="match status" value="1"/>
</dbReference>
<dbReference type="CDD" id="cd06261">
    <property type="entry name" value="TM_PBP2"/>
    <property type="match status" value="1"/>
</dbReference>
<dbReference type="PANTHER" id="PTHR30193:SF41">
    <property type="entry name" value="DIACETYLCHITOBIOSE UPTAKE SYSTEM PERMEASE PROTEIN NGCF"/>
    <property type="match status" value="1"/>
</dbReference>
<dbReference type="Proteomes" id="UP000181980">
    <property type="component" value="Unassembled WGS sequence"/>
</dbReference>
<dbReference type="Pfam" id="PF00528">
    <property type="entry name" value="BPD_transp_1"/>
    <property type="match status" value="1"/>
</dbReference>
<dbReference type="OrthoDB" id="9805974at2"/>
<accession>A0A1H5PDE8</accession>
<dbReference type="InterPro" id="IPR051393">
    <property type="entry name" value="ABC_transporter_permease"/>
</dbReference>
<feature type="transmembrane region" description="Helical" evidence="7">
    <location>
        <begin position="122"/>
        <end position="142"/>
    </location>
</feature>
<keyword evidence="2 7" id="KW-0813">Transport</keyword>